<keyword evidence="6 7" id="KW-0472">Membrane</keyword>
<feature type="domain" description="Bacterial sugar transferase" evidence="8">
    <location>
        <begin position="268"/>
        <end position="451"/>
    </location>
</feature>
<keyword evidence="5 7" id="KW-1133">Transmembrane helix</keyword>
<keyword evidence="4 7" id="KW-0812">Transmembrane</keyword>
<keyword evidence="3" id="KW-0808">Transferase</keyword>
<evidence type="ECO:0000256" key="2">
    <source>
        <dbReference type="ARBA" id="ARBA00006464"/>
    </source>
</evidence>
<evidence type="ECO:0000313" key="9">
    <source>
        <dbReference type="EMBL" id="OGY92029.1"/>
    </source>
</evidence>
<feature type="transmembrane region" description="Helical" evidence="7">
    <location>
        <begin position="270"/>
        <end position="296"/>
    </location>
</feature>
<evidence type="ECO:0000259" key="8">
    <source>
        <dbReference type="Pfam" id="PF02397"/>
    </source>
</evidence>
<comment type="caution">
    <text evidence="9">The sequence shown here is derived from an EMBL/GenBank/DDBJ whole genome shotgun (WGS) entry which is preliminary data.</text>
</comment>
<dbReference type="InterPro" id="IPR003362">
    <property type="entry name" value="Bact_transf"/>
</dbReference>
<name>A0A1G2BTY8_9BACT</name>
<dbReference type="PANTHER" id="PTHR30576">
    <property type="entry name" value="COLANIC BIOSYNTHESIS UDP-GLUCOSE LIPID CARRIER TRANSFERASE"/>
    <property type="match status" value="1"/>
</dbReference>
<accession>A0A1G2BTY8</accession>
<comment type="subcellular location">
    <subcellularLocation>
        <location evidence="1">Membrane</location>
        <topology evidence="1">Multi-pass membrane protein</topology>
    </subcellularLocation>
</comment>
<feature type="transmembrane region" description="Helical" evidence="7">
    <location>
        <begin position="74"/>
        <end position="97"/>
    </location>
</feature>
<dbReference type="NCBIfam" id="TIGR03025">
    <property type="entry name" value="EPS_sugtrans"/>
    <property type="match status" value="1"/>
</dbReference>
<feature type="transmembrane region" description="Helical" evidence="7">
    <location>
        <begin position="48"/>
        <end position="67"/>
    </location>
</feature>
<dbReference type="PANTHER" id="PTHR30576:SF0">
    <property type="entry name" value="UNDECAPRENYL-PHOSPHATE N-ACETYLGALACTOSAMINYL 1-PHOSPHATE TRANSFERASE-RELATED"/>
    <property type="match status" value="1"/>
</dbReference>
<dbReference type="GO" id="GO:0016780">
    <property type="term" value="F:phosphotransferase activity, for other substituted phosphate groups"/>
    <property type="evidence" value="ECO:0007669"/>
    <property type="project" value="TreeGrafter"/>
</dbReference>
<feature type="transmembrane region" description="Helical" evidence="7">
    <location>
        <begin position="7"/>
        <end position="28"/>
    </location>
</feature>
<feature type="transmembrane region" description="Helical" evidence="7">
    <location>
        <begin position="103"/>
        <end position="123"/>
    </location>
</feature>
<dbReference type="Gene3D" id="3.40.50.720">
    <property type="entry name" value="NAD(P)-binding Rossmann-like Domain"/>
    <property type="match status" value="1"/>
</dbReference>
<dbReference type="STRING" id="1798553.A3H70_01995"/>
<dbReference type="AlphaFoldDB" id="A0A1G2BTY8"/>
<dbReference type="Pfam" id="PF02397">
    <property type="entry name" value="Bac_transf"/>
    <property type="match status" value="1"/>
</dbReference>
<dbReference type="InterPro" id="IPR017475">
    <property type="entry name" value="EPS_sugar_tfrase"/>
</dbReference>
<comment type="similarity">
    <text evidence="2">Belongs to the bacterial sugar transferase family.</text>
</comment>
<evidence type="ECO:0000256" key="1">
    <source>
        <dbReference type="ARBA" id="ARBA00004141"/>
    </source>
</evidence>
<evidence type="ECO:0000256" key="6">
    <source>
        <dbReference type="ARBA" id="ARBA00023136"/>
    </source>
</evidence>
<evidence type="ECO:0000256" key="5">
    <source>
        <dbReference type="ARBA" id="ARBA00022989"/>
    </source>
</evidence>
<dbReference type="Proteomes" id="UP000178109">
    <property type="component" value="Unassembled WGS sequence"/>
</dbReference>
<reference evidence="9 10" key="1">
    <citation type="journal article" date="2016" name="Nat. Commun.">
        <title>Thousands of microbial genomes shed light on interconnected biogeochemical processes in an aquifer system.</title>
        <authorList>
            <person name="Anantharaman K."/>
            <person name="Brown C.T."/>
            <person name="Hug L.A."/>
            <person name="Sharon I."/>
            <person name="Castelle C.J."/>
            <person name="Probst A.J."/>
            <person name="Thomas B.C."/>
            <person name="Singh A."/>
            <person name="Wilkins M.J."/>
            <person name="Karaoz U."/>
            <person name="Brodie E.L."/>
            <person name="Williams K.H."/>
            <person name="Hubbard S.S."/>
            <person name="Banfield J.F."/>
        </authorList>
    </citation>
    <scope>NUCLEOTIDE SEQUENCE [LARGE SCALE GENOMIC DNA]</scope>
</reference>
<proteinExistence type="inferred from homology"/>
<evidence type="ECO:0000256" key="7">
    <source>
        <dbReference type="SAM" id="Phobius"/>
    </source>
</evidence>
<organism evidence="9 10">
    <name type="scientific">Candidatus Komeilibacteria bacterium RIFCSPLOWO2_02_FULL_48_11</name>
    <dbReference type="NCBI Taxonomy" id="1798553"/>
    <lineage>
        <taxon>Bacteria</taxon>
        <taxon>Candidatus Komeiliibacteriota</taxon>
    </lineage>
</organism>
<dbReference type="GO" id="GO:0016020">
    <property type="term" value="C:membrane"/>
    <property type="evidence" value="ECO:0007669"/>
    <property type="project" value="UniProtKB-SubCell"/>
</dbReference>
<evidence type="ECO:0000256" key="4">
    <source>
        <dbReference type="ARBA" id="ARBA00022692"/>
    </source>
</evidence>
<dbReference type="EMBL" id="MHKO01000031">
    <property type="protein sequence ID" value="OGY92029.1"/>
    <property type="molecule type" value="Genomic_DNA"/>
</dbReference>
<evidence type="ECO:0000256" key="3">
    <source>
        <dbReference type="ARBA" id="ARBA00022679"/>
    </source>
</evidence>
<sequence>MFMTEKFRQFMLFIGDTLLLYAALYIGLSLRYQRFIGAEVWDKNWPTFSVIFAIWLIIFYIAGFYTLTNIRNDLKFYITGSQTIAIGALVAVAFFYATPTAAIAPKTILLLTTLAFLVLWLAWRRLAHRSISSLALKRRVLMIGDNKTVEELTNLFDHNPQLGYEMAVILPHNPKDAIGNLPDYRNPDELENIIKKYRISTIVMDNQGRASKDLINNLFHYLPLRLEFISLDQFYETITKRISIETIDQFWFLENFQEGKKRLYDTGKRAIDILVGILAGLLAILLIPPISLLILATTGRPVFFTQIRLGKNGRPFRAIKFRTMVKDAEKNGPQWAIKNDIRVTKLGRLLRLTRFDEIPQLFNIIKGEMSFVGPRPERPEFVANLEKIIPFYRERLLVKPGLTGWDQISGEYHSASREDSLKKLQYDLYYIKNRSLILDIAIILRTIKTVLSAVGR</sequence>
<gene>
    <name evidence="9" type="ORF">A3H70_01995</name>
</gene>
<evidence type="ECO:0000313" key="10">
    <source>
        <dbReference type="Proteomes" id="UP000178109"/>
    </source>
</evidence>
<protein>
    <recommendedName>
        <fullName evidence="8">Bacterial sugar transferase domain-containing protein</fullName>
    </recommendedName>
</protein>